<reference evidence="1" key="1">
    <citation type="journal article" date="2019" name="bioRxiv">
        <title>The Genome of the Zebra Mussel, Dreissena polymorpha: A Resource for Invasive Species Research.</title>
        <authorList>
            <person name="McCartney M.A."/>
            <person name="Auch B."/>
            <person name="Kono T."/>
            <person name="Mallez S."/>
            <person name="Zhang Y."/>
            <person name="Obille A."/>
            <person name="Becker A."/>
            <person name="Abrahante J.E."/>
            <person name="Garbe J."/>
            <person name="Badalamenti J.P."/>
            <person name="Herman A."/>
            <person name="Mangelson H."/>
            <person name="Liachko I."/>
            <person name="Sullivan S."/>
            <person name="Sone E.D."/>
            <person name="Koren S."/>
            <person name="Silverstein K.A.T."/>
            <person name="Beckman K.B."/>
            <person name="Gohl D.M."/>
        </authorList>
    </citation>
    <scope>NUCLEOTIDE SEQUENCE</scope>
    <source>
        <strain evidence="1">Duluth1</strain>
        <tissue evidence="1">Whole animal</tissue>
    </source>
</reference>
<dbReference type="EMBL" id="JAIWYP010000002">
    <property type="protein sequence ID" value="KAH3876033.1"/>
    <property type="molecule type" value="Genomic_DNA"/>
</dbReference>
<dbReference type="AlphaFoldDB" id="A0A9D4MFR6"/>
<evidence type="ECO:0000313" key="1">
    <source>
        <dbReference type="EMBL" id="KAH3876033.1"/>
    </source>
</evidence>
<gene>
    <name evidence="1" type="ORF">DPMN_039313</name>
</gene>
<sequence>MPDGHKDGRKEGRKDNATISLRLAQRKINMKNGSDTTTVNITVVQYCGAHATIKIAFVSVSVHAFTIFQTHHEGSLGQTVRDYCWLSCNKILQKLIYFVRS</sequence>
<protein>
    <submittedName>
        <fullName evidence="1">Uncharacterized protein</fullName>
    </submittedName>
</protein>
<keyword evidence="2" id="KW-1185">Reference proteome</keyword>
<comment type="caution">
    <text evidence="1">The sequence shown here is derived from an EMBL/GenBank/DDBJ whole genome shotgun (WGS) entry which is preliminary data.</text>
</comment>
<evidence type="ECO:0000313" key="2">
    <source>
        <dbReference type="Proteomes" id="UP000828390"/>
    </source>
</evidence>
<name>A0A9D4MFR6_DREPO</name>
<dbReference type="Proteomes" id="UP000828390">
    <property type="component" value="Unassembled WGS sequence"/>
</dbReference>
<organism evidence="1 2">
    <name type="scientific">Dreissena polymorpha</name>
    <name type="common">Zebra mussel</name>
    <name type="synonym">Mytilus polymorpha</name>
    <dbReference type="NCBI Taxonomy" id="45954"/>
    <lineage>
        <taxon>Eukaryota</taxon>
        <taxon>Metazoa</taxon>
        <taxon>Spiralia</taxon>
        <taxon>Lophotrochozoa</taxon>
        <taxon>Mollusca</taxon>
        <taxon>Bivalvia</taxon>
        <taxon>Autobranchia</taxon>
        <taxon>Heteroconchia</taxon>
        <taxon>Euheterodonta</taxon>
        <taxon>Imparidentia</taxon>
        <taxon>Neoheterodontei</taxon>
        <taxon>Myida</taxon>
        <taxon>Dreissenoidea</taxon>
        <taxon>Dreissenidae</taxon>
        <taxon>Dreissena</taxon>
    </lineage>
</organism>
<accession>A0A9D4MFR6</accession>
<reference evidence="1" key="2">
    <citation type="submission" date="2020-11" db="EMBL/GenBank/DDBJ databases">
        <authorList>
            <person name="McCartney M.A."/>
            <person name="Auch B."/>
            <person name="Kono T."/>
            <person name="Mallez S."/>
            <person name="Becker A."/>
            <person name="Gohl D.M."/>
            <person name="Silverstein K.A.T."/>
            <person name="Koren S."/>
            <person name="Bechman K.B."/>
            <person name="Herman A."/>
            <person name="Abrahante J.E."/>
            <person name="Garbe J."/>
        </authorList>
    </citation>
    <scope>NUCLEOTIDE SEQUENCE</scope>
    <source>
        <strain evidence="1">Duluth1</strain>
        <tissue evidence="1">Whole animal</tissue>
    </source>
</reference>
<proteinExistence type="predicted"/>